<evidence type="ECO:0000259" key="1">
    <source>
        <dbReference type="Pfam" id="PF00857"/>
    </source>
</evidence>
<feature type="domain" description="Isochorismatase-like" evidence="1">
    <location>
        <begin position="15"/>
        <end position="62"/>
    </location>
</feature>
<protein>
    <submittedName>
        <fullName evidence="2">Isochorismatase family protein</fullName>
    </submittedName>
</protein>
<gene>
    <name evidence="2" type="ORF">GF339_22335</name>
</gene>
<sequence length="69" mass="7519">MNSLPSQVTIRSINLATARQAFHHGLKTVVLRDGVSSFDSELHNATLKNLAMKFGVVMTSEEFLTAAQS</sequence>
<reference evidence="2" key="1">
    <citation type="submission" date="2019-11" db="EMBL/GenBank/DDBJ databases">
        <title>Microbial mats filling the niche in hypersaline microbial mats.</title>
        <authorList>
            <person name="Wong H.L."/>
            <person name="Macleod F.I."/>
            <person name="White R.A. III"/>
            <person name="Burns B.P."/>
        </authorList>
    </citation>
    <scope>NUCLEOTIDE SEQUENCE</scope>
    <source>
        <strain evidence="2">Rbin_158</strain>
    </source>
</reference>
<dbReference type="InterPro" id="IPR036380">
    <property type="entry name" value="Isochorismatase-like_sf"/>
</dbReference>
<name>A0A9D5K0U3_9BACT</name>
<dbReference type="InterPro" id="IPR000868">
    <property type="entry name" value="Isochorismatase-like_dom"/>
</dbReference>
<accession>A0A9D5K0U3</accession>
<dbReference type="AlphaFoldDB" id="A0A9D5K0U3"/>
<dbReference type="Pfam" id="PF00857">
    <property type="entry name" value="Isochorismatase"/>
    <property type="match status" value="1"/>
</dbReference>
<comment type="caution">
    <text evidence="2">The sequence shown here is derived from an EMBL/GenBank/DDBJ whole genome shotgun (WGS) entry which is preliminary data.</text>
</comment>
<organism evidence="2 3">
    <name type="scientific">candidate division KSB3 bacterium</name>
    <dbReference type="NCBI Taxonomy" id="2044937"/>
    <lineage>
        <taxon>Bacteria</taxon>
        <taxon>candidate division KSB3</taxon>
    </lineage>
</organism>
<dbReference type="SUPFAM" id="SSF52499">
    <property type="entry name" value="Isochorismatase-like hydrolases"/>
    <property type="match status" value="1"/>
</dbReference>
<proteinExistence type="predicted"/>
<dbReference type="EMBL" id="WJJP01000723">
    <property type="protein sequence ID" value="MBD3327341.1"/>
    <property type="molecule type" value="Genomic_DNA"/>
</dbReference>
<dbReference type="Proteomes" id="UP000649604">
    <property type="component" value="Unassembled WGS sequence"/>
</dbReference>
<evidence type="ECO:0000313" key="3">
    <source>
        <dbReference type="Proteomes" id="UP000649604"/>
    </source>
</evidence>
<dbReference type="Gene3D" id="3.40.50.850">
    <property type="entry name" value="Isochorismatase-like"/>
    <property type="match status" value="1"/>
</dbReference>
<evidence type="ECO:0000313" key="2">
    <source>
        <dbReference type="EMBL" id="MBD3327341.1"/>
    </source>
</evidence>